<evidence type="ECO:0000313" key="7">
    <source>
        <dbReference type="Proteomes" id="UP000674318"/>
    </source>
</evidence>
<evidence type="ECO:0000313" key="6">
    <source>
        <dbReference type="EMBL" id="KAG5507064.1"/>
    </source>
</evidence>
<dbReference type="PANTHER" id="PTHR24096">
    <property type="entry name" value="LONG-CHAIN-FATTY-ACID--COA LIGASE"/>
    <property type="match status" value="1"/>
</dbReference>
<feature type="region of interest" description="Disordered" evidence="3">
    <location>
        <begin position="640"/>
        <end position="663"/>
    </location>
</feature>
<dbReference type="Pfam" id="PF13193">
    <property type="entry name" value="AMP-binding_C"/>
    <property type="match status" value="1"/>
</dbReference>
<dbReference type="InterPro" id="IPR045851">
    <property type="entry name" value="AMP-bd_C_sf"/>
</dbReference>
<evidence type="ECO:0000259" key="5">
    <source>
        <dbReference type="Pfam" id="PF13193"/>
    </source>
</evidence>
<reference evidence="6 7" key="1">
    <citation type="submission" date="2021-02" db="EMBL/GenBank/DDBJ databases">
        <title>Porcisia hertigi Genome sequencing and assembly.</title>
        <authorList>
            <person name="Almutairi H."/>
            <person name="Gatherer D."/>
        </authorList>
    </citation>
    <scope>NUCLEOTIDE SEQUENCE [LARGE SCALE GENOMIC DNA]</scope>
    <source>
        <strain evidence="6 7">C119</strain>
    </source>
</reference>
<keyword evidence="2" id="KW-0436">Ligase</keyword>
<dbReference type="KEGG" id="phet:94291841"/>
<evidence type="ECO:0000256" key="3">
    <source>
        <dbReference type="SAM" id="MobiDB-lite"/>
    </source>
</evidence>
<proteinExistence type="inferred from homology"/>
<dbReference type="AlphaFoldDB" id="A0A836LCK1"/>
<dbReference type="PANTHER" id="PTHR24096:SF149">
    <property type="entry name" value="AMP-BINDING DOMAIN-CONTAINING PROTEIN-RELATED"/>
    <property type="match status" value="1"/>
</dbReference>
<accession>A0A836LCK1</accession>
<feature type="compositionally biased region" description="Polar residues" evidence="3">
    <location>
        <begin position="641"/>
        <end position="650"/>
    </location>
</feature>
<organism evidence="6 7">
    <name type="scientific">Porcisia hertigi</name>
    <dbReference type="NCBI Taxonomy" id="2761500"/>
    <lineage>
        <taxon>Eukaryota</taxon>
        <taxon>Discoba</taxon>
        <taxon>Euglenozoa</taxon>
        <taxon>Kinetoplastea</taxon>
        <taxon>Metakinetoplastina</taxon>
        <taxon>Trypanosomatida</taxon>
        <taxon>Trypanosomatidae</taxon>
        <taxon>Leishmaniinae</taxon>
        <taxon>Porcisia</taxon>
    </lineage>
</organism>
<evidence type="ECO:0000256" key="2">
    <source>
        <dbReference type="ARBA" id="ARBA00022598"/>
    </source>
</evidence>
<dbReference type="Gene3D" id="3.30.300.30">
    <property type="match status" value="1"/>
</dbReference>
<sequence>MLRNTIRLASVLGAQRLGSDLAYHNSGLIASRCRAVAAPFATTVVSSNHALRTCLRSVAVTTATAQHIRFSSTSSTSAASVTAKSTTDDEGKRIYRSVMPSVISRVKKERTLYEYVMRRLKEKDPKRIATVQAESGKELTYAKLIQATDWSARALYHYAKVRKGDVVCLCMLNTIIYGAVVYSALRLGAIVSPVNAIAEPATLAYFMEVSGAKVVLGMHYFRKQLEEAVAILEKNTGRRVEIHYPEDFFKRWYIWPVPRTYDGLQGATLDDTILIPFSSGTGGMPKGVKLSNRALITNSEQVGDGFSFSQKDACVAVLPFFHIYGFTVCLNATYVHGVKQIVMYKYTVEDYLKACEKYKATVNPVAPPILISILKNEDQVKKTDLSSIRQFCSGAAPLGAETVRELKKILPNAEFVQGYGMTEMAPVVTAPYREAKKTPGTCGVIVGDTEMRIVKVDDDQQSGTDKSAGIDVEPGAEGEVWVRGPQMMKGYLRDEDTAECMQDGWYRTGDIGKLLESGELMITDRLKELIKYKGFQVSPASLEALLLTHPWVKDCVVIGVPDPRDVSFENPRALVMLQSSVSPKDAVRASDELYRFVMKRMPPHKRLHGGVRIVDEIPRNPAGKLLRRKARTDEAALIKSQMEQSNATRAESSKEAAKVTVSG</sequence>
<dbReference type="InterPro" id="IPR042099">
    <property type="entry name" value="ANL_N_sf"/>
</dbReference>
<dbReference type="Pfam" id="PF00501">
    <property type="entry name" value="AMP-binding"/>
    <property type="match status" value="1"/>
</dbReference>
<feature type="domain" description="AMP-binding enzyme C-terminal" evidence="5">
    <location>
        <begin position="542"/>
        <end position="624"/>
    </location>
</feature>
<dbReference type="InterPro" id="IPR000873">
    <property type="entry name" value="AMP-dep_synth/lig_dom"/>
</dbReference>
<name>A0A836LCK1_9TRYP</name>
<evidence type="ECO:0000256" key="1">
    <source>
        <dbReference type="ARBA" id="ARBA00006432"/>
    </source>
</evidence>
<dbReference type="SUPFAM" id="SSF56801">
    <property type="entry name" value="Acetyl-CoA synthetase-like"/>
    <property type="match status" value="1"/>
</dbReference>
<comment type="similarity">
    <text evidence="1">Belongs to the ATP-dependent AMP-binding enzyme family.</text>
</comment>
<keyword evidence="7" id="KW-1185">Reference proteome</keyword>
<comment type="caution">
    <text evidence="6">The sequence shown here is derived from an EMBL/GenBank/DDBJ whole genome shotgun (WGS) entry which is preliminary data.</text>
</comment>
<dbReference type="InterPro" id="IPR025110">
    <property type="entry name" value="AMP-bd_C"/>
</dbReference>
<evidence type="ECO:0000259" key="4">
    <source>
        <dbReference type="Pfam" id="PF00501"/>
    </source>
</evidence>
<dbReference type="RefSeq" id="XP_067757790.1">
    <property type="nucleotide sequence ID" value="XM_067901764.1"/>
</dbReference>
<dbReference type="EMBL" id="JAFJZO010000019">
    <property type="protein sequence ID" value="KAG5507064.1"/>
    <property type="molecule type" value="Genomic_DNA"/>
</dbReference>
<feature type="domain" description="AMP-dependent synthetase/ligase" evidence="4">
    <location>
        <begin position="122"/>
        <end position="492"/>
    </location>
</feature>
<dbReference type="CDD" id="cd05911">
    <property type="entry name" value="Firefly_Luc_like"/>
    <property type="match status" value="1"/>
</dbReference>
<dbReference type="OrthoDB" id="10253869at2759"/>
<gene>
    <name evidence="6" type="ORF">JKF63_05810</name>
</gene>
<evidence type="ECO:0008006" key="8">
    <source>
        <dbReference type="Google" id="ProtNLM"/>
    </source>
</evidence>
<protein>
    <recommendedName>
        <fullName evidence="8">4-coumarate--CoA ligase</fullName>
    </recommendedName>
</protein>
<dbReference type="GO" id="GO:0016405">
    <property type="term" value="F:CoA-ligase activity"/>
    <property type="evidence" value="ECO:0007669"/>
    <property type="project" value="TreeGrafter"/>
</dbReference>
<dbReference type="GeneID" id="94291841"/>
<dbReference type="Proteomes" id="UP000674318">
    <property type="component" value="Unassembled WGS sequence"/>
</dbReference>
<dbReference type="Gene3D" id="3.40.50.12780">
    <property type="entry name" value="N-terminal domain of ligase-like"/>
    <property type="match status" value="1"/>
</dbReference>